<organism evidence="10 11">
    <name type="scientific">Endozoicomonas euniceicola</name>
    <dbReference type="NCBI Taxonomy" id="1234143"/>
    <lineage>
        <taxon>Bacteria</taxon>
        <taxon>Pseudomonadati</taxon>
        <taxon>Pseudomonadota</taxon>
        <taxon>Gammaproteobacteria</taxon>
        <taxon>Oceanospirillales</taxon>
        <taxon>Endozoicomonadaceae</taxon>
        <taxon>Endozoicomonas</taxon>
    </lineage>
</organism>
<dbReference type="Gene3D" id="3.40.50.11540">
    <property type="entry name" value="NADH-ubiquinone oxidoreductase 51kDa subunit"/>
    <property type="match status" value="1"/>
</dbReference>
<feature type="binding site" evidence="8">
    <location>
        <position position="394"/>
    </location>
    <ligand>
        <name>[4Fe-4S] cluster</name>
        <dbReference type="ChEBI" id="CHEBI:49883"/>
        <label>1</label>
    </ligand>
</feature>
<keyword evidence="7 8" id="KW-0411">Iron-sulfur</keyword>
<dbReference type="PROSITE" id="PS00198">
    <property type="entry name" value="4FE4S_FER_1"/>
    <property type="match status" value="2"/>
</dbReference>
<protein>
    <recommendedName>
        <fullName evidence="8">Ion-translocating oxidoreductase complex subunit C</fullName>
        <ecNumber evidence="8">7.-.-.-</ecNumber>
    </recommendedName>
    <alternativeName>
        <fullName evidence="8">Rnf electron transport complex subunit C</fullName>
    </alternativeName>
</protein>
<dbReference type="Pfam" id="PF12838">
    <property type="entry name" value="Fer4_7"/>
    <property type="match status" value="1"/>
</dbReference>
<evidence type="ECO:0000256" key="3">
    <source>
        <dbReference type="ARBA" id="ARBA00022723"/>
    </source>
</evidence>
<accession>A0ABY6GY75</accession>
<dbReference type="Pfam" id="PF10531">
    <property type="entry name" value="SLBB"/>
    <property type="match status" value="1"/>
</dbReference>
<comment type="similarity">
    <text evidence="8">Belongs to the 4Fe4S bacterial-type ferredoxin family. RnfC subfamily.</text>
</comment>
<evidence type="ECO:0000256" key="7">
    <source>
        <dbReference type="ARBA" id="ARBA00023014"/>
    </source>
</evidence>
<keyword evidence="11" id="KW-1185">Reference proteome</keyword>
<keyword evidence="2 8" id="KW-0004">4Fe-4S</keyword>
<sequence length="463" mass="49506">MSFFNQPFTQKGFLRLPWQSKSFANGIHPEDHKELTERKPIRRMPFSNKIIVPLSQSIGAPAKPIVSKGQDVVRGEPIAEAGGFVSAPVHAPVTGTVAAVDELVSMPNGSKTPAILIDTWPSSDQTVRYLQPRDTSVMSADDLVKAVQDAGVVGLGGAAFPTHVKMKAPKGKTIKTLVANGCECEPYLTCDHRTMLEYTDNLLRGLQLAMVTSGAKKAIIGIEDNKMDAVEKIRQSIVARQLTNITCEAVPTCYPQGAEKMLLKSLLGLEVPAGGIPADIGCAVFNVGTLAQIGELVPQGRGLIERIVTVSGPGVSKPGNYIISLGTPLPFVLEQTGAIDNPGMIILGGPMMGMSIATRDIATTKGITGILVFTPEQLPNSHEPEMPCIGCRACVEACPMLLNPSMLGKLADVNRHQEMMDKFHLMNCFECGCCSNSCPANIPLTQKIRVAKQSIRQKARSAG</sequence>
<feature type="binding site" evidence="8">
    <location>
        <position position="398"/>
    </location>
    <ligand>
        <name>[4Fe-4S] cluster</name>
        <dbReference type="ChEBI" id="CHEBI:49883"/>
        <label>2</label>
    </ligand>
</feature>
<keyword evidence="8" id="KW-1278">Translocase</keyword>
<dbReference type="NCBIfam" id="TIGR01945">
    <property type="entry name" value="rnfC"/>
    <property type="match status" value="1"/>
</dbReference>
<evidence type="ECO:0000256" key="6">
    <source>
        <dbReference type="ARBA" id="ARBA00023004"/>
    </source>
</evidence>
<dbReference type="HAMAP" id="MF_00461">
    <property type="entry name" value="RsxC_RnfC"/>
    <property type="match status" value="1"/>
</dbReference>
<keyword evidence="6 8" id="KW-0408">Iron</keyword>
<keyword evidence="8" id="KW-0472">Membrane</keyword>
<feature type="binding site" evidence="8">
    <location>
        <position position="431"/>
    </location>
    <ligand>
        <name>[4Fe-4S] cluster</name>
        <dbReference type="ChEBI" id="CHEBI:49883"/>
        <label>2</label>
    </ligand>
</feature>
<evidence type="ECO:0000256" key="4">
    <source>
        <dbReference type="ARBA" id="ARBA00022737"/>
    </source>
</evidence>
<keyword evidence="8" id="KW-0997">Cell inner membrane</keyword>
<dbReference type="PANTHER" id="PTHR43034:SF2">
    <property type="entry name" value="ION-TRANSLOCATING OXIDOREDUCTASE COMPLEX SUBUNIT C"/>
    <property type="match status" value="1"/>
</dbReference>
<dbReference type="InterPro" id="IPR011538">
    <property type="entry name" value="Nuo51_FMN-bd"/>
</dbReference>
<feature type="binding site" evidence="8">
    <location>
        <position position="388"/>
    </location>
    <ligand>
        <name>[4Fe-4S] cluster</name>
        <dbReference type="ChEBI" id="CHEBI:49883"/>
        <label>1</label>
    </ligand>
</feature>
<dbReference type="Gene3D" id="3.30.70.20">
    <property type="match status" value="1"/>
</dbReference>
<dbReference type="Pfam" id="PF13375">
    <property type="entry name" value="RnfC_N"/>
    <property type="match status" value="1"/>
</dbReference>
<dbReference type="InterPro" id="IPR026902">
    <property type="entry name" value="RnfC_N"/>
</dbReference>
<dbReference type="InterPro" id="IPR010208">
    <property type="entry name" value="Ion_transpt_RnfC/RsxC"/>
</dbReference>
<name>A0ABY6GY75_9GAMM</name>
<reference evidence="10" key="1">
    <citation type="submission" date="2022-10" db="EMBL/GenBank/DDBJ databases">
        <title>Completed Genome Sequence of two octocoral isolated bacterium, Endozoicomonas euniceicola EF212T and Endozoicomonas gorgoniicola PS125T.</title>
        <authorList>
            <person name="Chiou Y.-J."/>
            <person name="Chen Y.-H."/>
        </authorList>
    </citation>
    <scope>NUCLEOTIDE SEQUENCE</scope>
    <source>
        <strain evidence="10">EF212</strain>
    </source>
</reference>
<feature type="binding site" evidence="8">
    <location>
        <position position="428"/>
    </location>
    <ligand>
        <name>[4Fe-4S] cluster</name>
        <dbReference type="ChEBI" id="CHEBI:49883"/>
        <label>2</label>
    </ligand>
</feature>
<keyword evidence="3 8" id="KW-0479">Metal-binding</keyword>
<dbReference type="InterPro" id="IPR017896">
    <property type="entry name" value="4Fe4S_Fe-S-bd"/>
</dbReference>
<keyword evidence="5 8" id="KW-0249">Electron transport</keyword>
<comment type="subcellular location">
    <subcellularLocation>
        <location evidence="8">Cell inner membrane</location>
        <topology evidence="8">Peripheral membrane protein</topology>
    </subcellularLocation>
</comment>
<dbReference type="SUPFAM" id="SSF46548">
    <property type="entry name" value="alpha-helical ferredoxin"/>
    <property type="match status" value="1"/>
</dbReference>
<dbReference type="NCBIfam" id="NF003454">
    <property type="entry name" value="PRK05035.1"/>
    <property type="match status" value="1"/>
</dbReference>
<dbReference type="Proteomes" id="UP001163255">
    <property type="component" value="Chromosome"/>
</dbReference>
<dbReference type="Pfam" id="PF01512">
    <property type="entry name" value="Complex1_51K"/>
    <property type="match status" value="1"/>
</dbReference>
<keyword evidence="1 8" id="KW-0813">Transport</keyword>
<evidence type="ECO:0000256" key="8">
    <source>
        <dbReference type="HAMAP-Rule" id="MF_00461"/>
    </source>
</evidence>
<evidence type="ECO:0000256" key="2">
    <source>
        <dbReference type="ARBA" id="ARBA00022485"/>
    </source>
</evidence>
<dbReference type="SUPFAM" id="SSF142019">
    <property type="entry name" value="Nqo1 FMN-binding domain-like"/>
    <property type="match status" value="1"/>
</dbReference>
<feature type="binding site" evidence="8">
    <location>
        <position position="438"/>
    </location>
    <ligand>
        <name>[4Fe-4S] cluster</name>
        <dbReference type="ChEBI" id="CHEBI:49883"/>
        <label>1</label>
    </ligand>
</feature>
<evidence type="ECO:0000313" key="10">
    <source>
        <dbReference type="EMBL" id="UYM17737.1"/>
    </source>
</evidence>
<feature type="domain" description="4Fe-4S ferredoxin-type" evidence="9">
    <location>
        <begin position="419"/>
        <end position="448"/>
    </location>
</feature>
<dbReference type="PROSITE" id="PS51379">
    <property type="entry name" value="4FE4S_FER_2"/>
    <property type="match status" value="2"/>
</dbReference>
<dbReference type="InterPro" id="IPR037225">
    <property type="entry name" value="Nuo51_FMN-bd_sf"/>
</dbReference>
<evidence type="ECO:0000259" key="9">
    <source>
        <dbReference type="PROSITE" id="PS51379"/>
    </source>
</evidence>
<keyword evidence="8" id="KW-1003">Cell membrane</keyword>
<feature type="binding site" evidence="8">
    <location>
        <position position="391"/>
    </location>
    <ligand>
        <name>[4Fe-4S] cluster</name>
        <dbReference type="ChEBI" id="CHEBI:49883"/>
        <label>1</label>
    </ligand>
</feature>
<dbReference type="RefSeq" id="WP_262600427.1">
    <property type="nucleotide sequence ID" value="NZ_CP103300.1"/>
</dbReference>
<comment type="cofactor">
    <cofactor evidence="8">
        <name>[4Fe-4S] cluster</name>
        <dbReference type="ChEBI" id="CHEBI:49883"/>
    </cofactor>
    <text evidence="8">Binds 2 [4Fe-4S] clusters per subunit.</text>
</comment>
<gene>
    <name evidence="10" type="primary">rsxC</name>
    <name evidence="8" type="synonym">rnfC</name>
    <name evidence="10" type="ORF">NX720_07460</name>
</gene>
<evidence type="ECO:0000256" key="1">
    <source>
        <dbReference type="ARBA" id="ARBA00022448"/>
    </source>
</evidence>
<feature type="domain" description="4Fe-4S ferredoxin-type" evidence="9">
    <location>
        <begin position="378"/>
        <end position="409"/>
    </location>
</feature>
<evidence type="ECO:0000313" key="11">
    <source>
        <dbReference type="Proteomes" id="UP001163255"/>
    </source>
</evidence>
<dbReference type="InterPro" id="IPR019554">
    <property type="entry name" value="Soluble_ligand-bd"/>
</dbReference>
<feature type="binding site" evidence="8">
    <location>
        <position position="434"/>
    </location>
    <ligand>
        <name>[4Fe-4S] cluster</name>
        <dbReference type="ChEBI" id="CHEBI:49883"/>
        <label>2</label>
    </ligand>
</feature>
<dbReference type="EMBL" id="CP103300">
    <property type="protein sequence ID" value="UYM17737.1"/>
    <property type="molecule type" value="Genomic_DNA"/>
</dbReference>
<dbReference type="PANTHER" id="PTHR43034">
    <property type="entry name" value="ION-TRANSLOCATING OXIDOREDUCTASE COMPLEX SUBUNIT C"/>
    <property type="match status" value="1"/>
</dbReference>
<comment type="subunit">
    <text evidence="8">The complex is composed of six subunits: RnfA, RnfB, RnfC, RnfD, RnfE and RnfG.</text>
</comment>
<comment type="function">
    <text evidence="8">Part of a membrane-bound complex that couples electron transfer with translocation of ions across the membrane.</text>
</comment>
<dbReference type="InterPro" id="IPR017900">
    <property type="entry name" value="4Fe4S_Fe_S_CS"/>
</dbReference>
<dbReference type="EC" id="7.-.-.-" evidence="8"/>
<proteinExistence type="inferred from homology"/>
<evidence type="ECO:0000256" key="5">
    <source>
        <dbReference type="ARBA" id="ARBA00022982"/>
    </source>
</evidence>
<keyword evidence="4 8" id="KW-0677">Repeat</keyword>